<evidence type="ECO:0000256" key="4">
    <source>
        <dbReference type="ARBA" id="ARBA00022989"/>
    </source>
</evidence>
<sequence>MLRLDSNDDDVSLFDAEEDTARNSRKSKIKHPVASFFHLFFRVSAVLVYLLCELLSSSFIACMVTIILLLSCDFWTVKNITGRLLVGLRWWNQVDEDGNSRWVFESRKGQAKQLPASLPSDSEARIFWLGLIICPVLWVIFTFTALFSFKIKWLAVVIMGVVLQGANLYGYVRCKVGTRTNLKNMATNYFGTQFLKQALSKQEES</sequence>
<dbReference type="InParanoid" id="A0A3B1K275"/>
<evidence type="ECO:0000313" key="8">
    <source>
        <dbReference type="Proteomes" id="UP000018467"/>
    </source>
</evidence>
<feature type="transmembrane region" description="Helical" evidence="6">
    <location>
        <begin position="57"/>
        <end position="77"/>
    </location>
</feature>
<dbReference type="Proteomes" id="UP000018467">
    <property type="component" value="Unassembled WGS sequence"/>
</dbReference>
<evidence type="ECO:0000256" key="1">
    <source>
        <dbReference type="ARBA" id="ARBA00004141"/>
    </source>
</evidence>
<dbReference type="GO" id="GO:0016192">
    <property type="term" value="P:vesicle-mediated transport"/>
    <property type="evidence" value="ECO:0007669"/>
    <property type="project" value="TreeGrafter"/>
</dbReference>
<dbReference type="PANTHER" id="PTHR13019">
    <property type="entry name" value="GOLGI APPARATUS MEMBRANE PROTEIN TVP23"/>
    <property type="match status" value="1"/>
</dbReference>
<protein>
    <recommendedName>
        <fullName evidence="6">Golgi apparatus membrane protein TVP23 homolog</fullName>
    </recommendedName>
</protein>
<dbReference type="GO" id="GO:0000139">
    <property type="term" value="C:Golgi membrane"/>
    <property type="evidence" value="ECO:0007669"/>
    <property type="project" value="TreeGrafter"/>
</dbReference>
<reference evidence="8" key="2">
    <citation type="journal article" date="2014" name="Nat. Commun.">
        <title>The cavefish genome reveals candidate genes for eye loss.</title>
        <authorList>
            <person name="McGaugh S.E."/>
            <person name="Gross J.B."/>
            <person name="Aken B."/>
            <person name="Blin M."/>
            <person name="Borowsky R."/>
            <person name="Chalopin D."/>
            <person name="Hinaux H."/>
            <person name="Jeffery W.R."/>
            <person name="Keene A."/>
            <person name="Ma L."/>
            <person name="Minx P."/>
            <person name="Murphy D."/>
            <person name="O'Quin K.E."/>
            <person name="Retaux S."/>
            <person name="Rohner N."/>
            <person name="Searle S.M."/>
            <person name="Stahl B.A."/>
            <person name="Tabin C."/>
            <person name="Volff J.N."/>
            <person name="Yoshizawa M."/>
            <person name="Warren W.C."/>
        </authorList>
    </citation>
    <scope>NUCLEOTIDE SEQUENCE [LARGE SCALE GENOMIC DNA]</scope>
    <source>
        <strain evidence="8">female</strain>
    </source>
</reference>
<dbReference type="RefSeq" id="XP_022521754.1">
    <property type="nucleotide sequence ID" value="XM_022666033.2"/>
</dbReference>
<dbReference type="GO" id="GO:0009306">
    <property type="term" value="P:protein secretion"/>
    <property type="evidence" value="ECO:0007669"/>
    <property type="project" value="TreeGrafter"/>
</dbReference>
<evidence type="ECO:0000256" key="5">
    <source>
        <dbReference type="ARBA" id="ARBA00023136"/>
    </source>
</evidence>
<feature type="transmembrane region" description="Helical" evidence="6">
    <location>
        <begin position="153"/>
        <end position="172"/>
    </location>
</feature>
<comment type="subcellular location">
    <subcellularLocation>
        <location evidence="1 6">Membrane</location>
        <topology evidence="1 6">Multi-pass membrane protein</topology>
    </subcellularLocation>
</comment>
<dbReference type="STRING" id="7994.ENSAMXP00000048076"/>
<proteinExistence type="inferred from homology"/>
<feature type="transmembrane region" description="Helical" evidence="6">
    <location>
        <begin position="126"/>
        <end position="147"/>
    </location>
</feature>
<dbReference type="Pfam" id="PF05832">
    <property type="entry name" value="DUF846"/>
    <property type="match status" value="1"/>
</dbReference>
<evidence type="ECO:0000256" key="2">
    <source>
        <dbReference type="ARBA" id="ARBA00005467"/>
    </source>
</evidence>
<reference evidence="7" key="4">
    <citation type="submission" date="2025-09" db="UniProtKB">
        <authorList>
            <consortium name="Ensembl"/>
        </authorList>
    </citation>
    <scope>IDENTIFICATION</scope>
</reference>
<dbReference type="CTD" id="51030"/>
<evidence type="ECO:0000256" key="3">
    <source>
        <dbReference type="ARBA" id="ARBA00022692"/>
    </source>
</evidence>
<organism evidence="7 8">
    <name type="scientific">Astyanax mexicanus</name>
    <name type="common">Blind cave fish</name>
    <name type="synonym">Astyanax fasciatus mexicanus</name>
    <dbReference type="NCBI Taxonomy" id="7994"/>
    <lineage>
        <taxon>Eukaryota</taxon>
        <taxon>Metazoa</taxon>
        <taxon>Chordata</taxon>
        <taxon>Craniata</taxon>
        <taxon>Vertebrata</taxon>
        <taxon>Euteleostomi</taxon>
        <taxon>Actinopterygii</taxon>
        <taxon>Neopterygii</taxon>
        <taxon>Teleostei</taxon>
        <taxon>Ostariophysi</taxon>
        <taxon>Characiformes</taxon>
        <taxon>Characoidei</taxon>
        <taxon>Acestrorhamphidae</taxon>
        <taxon>Acestrorhamphinae</taxon>
        <taxon>Astyanax</taxon>
    </lineage>
</organism>
<name>A0A3B1K275_ASTMX</name>
<dbReference type="InterPro" id="IPR008564">
    <property type="entry name" value="TVP23-like"/>
</dbReference>
<comment type="similarity">
    <text evidence="2 6">Belongs to the TVP23 family.</text>
</comment>
<dbReference type="GeneID" id="111191345"/>
<accession>A0A3B1K275</accession>
<evidence type="ECO:0000256" key="6">
    <source>
        <dbReference type="RuleBase" id="RU361206"/>
    </source>
</evidence>
<keyword evidence="3 6" id="KW-0812">Transmembrane</keyword>
<reference evidence="7" key="3">
    <citation type="submission" date="2025-08" db="UniProtKB">
        <authorList>
            <consortium name="Ensembl"/>
        </authorList>
    </citation>
    <scope>IDENTIFICATION</scope>
</reference>
<dbReference type="Bgee" id="ENSAMXG00000040559">
    <property type="expression patterns" value="Expressed in embryo and 14 other cell types or tissues"/>
</dbReference>
<keyword evidence="4 6" id="KW-1133">Transmembrane helix</keyword>
<keyword evidence="5 6" id="KW-0472">Membrane</keyword>
<reference evidence="8" key="1">
    <citation type="submission" date="2013-03" db="EMBL/GenBank/DDBJ databases">
        <authorList>
            <person name="Jeffery W."/>
            <person name="Warren W."/>
            <person name="Wilson R.K."/>
        </authorList>
    </citation>
    <scope>NUCLEOTIDE SEQUENCE</scope>
    <source>
        <strain evidence="8">female</strain>
    </source>
</reference>
<dbReference type="GeneTree" id="ENSGT00390000004428"/>
<dbReference type="AlphaFoldDB" id="A0A3B1K275"/>
<keyword evidence="8" id="KW-1185">Reference proteome</keyword>
<dbReference type="PANTHER" id="PTHR13019:SF9">
    <property type="entry name" value="GOLGI APPARATUS MEMBRANE PROTEIN TVP23 HOMOLOG B"/>
    <property type="match status" value="1"/>
</dbReference>
<dbReference type="KEGG" id="amex:111191345"/>
<evidence type="ECO:0000313" key="7">
    <source>
        <dbReference type="Ensembl" id="ENSAMXP00000048076.1"/>
    </source>
</evidence>
<dbReference type="Ensembl" id="ENSAMXT00000036507.1">
    <property type="protein sequence ID" value="ENSAMXP00000048076.1"/>
    <property type="gene ID" value="ENSAMXG00000040559.1"/>
</dbReference>